<name>A0A0F9SGD0_9ZZZZ</name>
<comment type="caution">
    <text evidence="2">The sequence shown here is derived from an EMBL/GenBank/DDBJ whole genome shotgun (WGS) entry which is preliminary data.</text>
</comment>
<keyword evidence="1" id="KW-1133">Transmembrane helix</keyword>
<feature type="transmembrane region" description="Helical" evidence="1">
    <location>
        <begin position="6"/>
        <end position="30"/>
    </location>
</feature>
<protein>
    <submittedName>
        <fullName evidence="2">Uncharacterized protein</fullName>
    </submittedName>
</protein>
<organism evidence="2">
    <name type="scientific">marine sediment metagenome</name>
    <dbReference type="NCBI Taxonomy" id="412755"/>
    <lineage>
        <taxon>unclassified sequences</taxon>
        <taxon>metagenomes</taxon>
        <taxon>ecological metagenomes</taxon>
    </lineage>
</organism>
<proteinExistence type="predicted"/>
<evidence type="ECO:0000256" key="1">
    <source>
        <dbReference type="SAM" id="Phobius"/>
    </source>
</evidence>
<reference evidence="2" key="1">
    <citation type="journal article" date="2015" name="Nature">
        <title>Complex archaea that bridge the gap between prokaryotes and eukaryotes.</title>
        <authorList>
            <person name="Spang A."/>
            <person name="Saw J.H."/>
            <person name="Jorgensen S.L."/>
            <person name="Zaremba-Niedzwiedzka K."/>
            <person name="Martijn J."/>
            <person name="Lind A.E."/>
            <person name="van Eijk R."/>
            <person name="Schleper C."/>
            <person name="Guy L."/>
            <person name="Ettema T.J."/>
        </authorList>
    </citation>
    <scope>NUCLEOTIDE SEQUENCE</scope>
</reference>
<sequence length="62" mass="7065">MDWKIAFEIAGLLGGVATVLAFFLVPALYLGAKIDAFRRDIQAEMKDFHTRLLKIEERNRGK</sequence>
<keyword evidence="1" id="KW-0472">Membrane</keyword>
<keyword evidence="1" id="KW-0812">Transmembrane</keyword>
<accession>A0A0F9SGD0</accession>
<gene>
    <name evidence="2" type="ORF">LCGC14_0457120</name>
</gene>
<dbReference type="EMBL" id="LAZR01000463">
    <property type="protein sequence ID" value="KKN67925.1"/>
    <property type="molecule type" value="Genomic_DNA"/>
</dbReference>
<evidence type="ECO:0000313" key="2">
    <source>
        <dbReference type="EMBL" id="KKN67925.1"/>
    </source>
</evidence>
<dbReference type="AlphaFoldDB" id="A0A0F9SGD0"/>